<organism evidence="1 2">
    <name type="scientific">Deinococcus aetherius</name>
    <dbReference type="NCBI Taxonomy" id="200252"/>
    <lineage>
        <taxon>Bacteria</taxon>
        <taxon>Thermotogati</taxon>
        <taxon>Deinococcota</taxon>
        <taxon>Deinococci</taxon>
        <taxon>Deinococcales</taxon>
        <taxon>Deinococcaceae</taxon>
        <taxon>Deinococcus</taxon>
    </lineage>
</organism>
<keyword evidence="1" id="KW-0614">Plasmid</keyword>
<keyword evidence="2" id="KW-1185">Reference proteome</keyword>
<evidence type="ECO:0000313" key="2">
    <source>
        <dbReference type="Proteomes" id="UP001064971"/>
    </source>
</evidence>
<dbReference type="RefSeq" id="WP_264778078.1">
    <property type="nucleotide sequence ID" value="NZ_AP026562.1"/>
</dbReference>
<dbReference type="Proteomes" id="UP001064971">
    <property type="component" value="Plasmid pDAETH-2"/>
</dbReference>
<dbReference type="EMBL" id="AP026562">
    <property type="protein sequence ID" value="BDP44209.1"/>
    <property type="molecule type" value="Genomic_DNA"/>
</dbReference>
<name>A0ABM8AKF1_9DEIO</name>
<sequence>MDDVLRTPDGAFADLPGSHFAPHSLNNPPRAGPVRLLRSVIRGCPPPLKFPHAGHFVQEDAGDEVAHAALEAFGLTRGTG</sequence>
<evidence type="ECO:0000313" key="1">
    <source>
        <dbReference type="EMBL" id="BDP44209.1"/>
    </source>
</evidence>
<reference evidence="1" key="1">
    <citation type="submission" date="2022-07" db="EMBL/GenBank/DDBJ databases">
        <title>Complete Genome Sequence of the Radioresistant Bacterium Deinococcus aetherius ST0316, Isolated from the Air Dust collected in Lower Stratosphere above Japan.</title>
        <authorList>
            <person name="Satoh K."/>
            <person name="Hagiwara K."/>
            <person name="Katsumata K."/>
            <person name="Kubo A."/>
            <person name="Yokobori S."/>
            <person name="Yamagishi A."/>
            <person name="Oono Y."/>
            <person name="Narumi I."/>
        </authorList>
    </citation>
    <scope>NUCLEOTIDE SEQUENCE</scope>
    <source>
        <strain evidence="1">ST0316</strain>
        <plasmid evidence="1">pDAETH-2</plasmid>
    </source>
</reference>
<gene>
    <name evidence="1" type="ORF">DAETH_41780</name>
</gene>
<evidence type="ECO:0008006" key="3">
    <source>
        <dbReference type="Google" id="ProtNLM"/>
    </source>
</evidence>
<geneLocation type="plasmid" evidence="1 2">
    <name>pDAETH-2</name>
</geneLocation>
<protein>
    <recommendedName>
        <fullName evidence="3">Haloalkane dehalogenase</fullName>
    </recommendedName>
</protein>
<accession>A0ABM8AKF1</accession>
<proteinExistence type="predicted"/>